<dbReference type="EMBL" id="JABBPG010000002">
    <property type="protein sequence ID" value="NOU49975.1"/>
    <property type="molecule type" value="Genomic_DNA"/>
</dbReference>
<accession>A0A849VAJ9</accession>
<organism evidence="1 2">
    <name type="scientific">Pseudoalteromonas caenipelagi</name>
    <dbReference type="NCBI Taxonomy" id="2726988"/>
    <lineage>
        <taxon>Bacteria</taxon>
        <taxon>Pseudomonadati</taxon>
        <taxon>Pseudomonadota</taxon>
        <taxon>Gammaproteobacteria</taxon>
        <taxon>Alteromonadales</taxon>
        <taxon>Pseudoalteromonadaceae</taxon>
        <taxon>Pseudoalteromonas</taxon>
    </lineage>
</organism>
<sequence length="73" mass="7971">MINNLNLSETIKLCLNGGAIIAVIYLSGQIKGLTEVLKQTQVQVATKAGQKEHDELKARVDQIYSDLYAPKGN</sequence>
<evidence type="ECO:0000313" key="2">
    <source>
        <dbReference type="Proteomes" id="UP000586305"/>
    </source>
</evidence>
<name>A0A849VAJ9_9GAMM</name>
<protein>
    <submittedName>
        <fullName evidence="1">Uncharacterized protein</fullName>
    </submittedName>
</protein>
<dbReference type="AlphaFoldDB" id="A0A849VAJ9"/>
<reference evidence="1 2" key="1">
    <citation type="submission" date="2020-04" db="EMBL/GenBank/DDBJ databases">
        <title>Pseudoalteromonas caenipelagi sp. nov., isolated from a tidal flat.</title>
        <authorList>
            <person name="Park S."/>
            <person name="Yoon J.-H."/>
        </authorList>
    </citation>
    <scope>NUCLEOTIDE SEQUENCE [LARGE SCALE GENOMIC DNA]</scope>
    <source>
        <strain evidence="1 2">JBTF-M23</strain>
    </source>
</reference>
<comment type="caution">
    <text evidence="1">The sequence shown here is derived from an EMBL/GenBank/DDBJ whole genome shotgun (WGS) entry which is preliminary data.</text>
</comment>
<dbReference type="RefSeq" id="WP_171625057.1">
    <property type="nucleotide sequence ID" value="NZ_JABBPG010000002.1"/>
</dbReference>
<gene>
    <name evidence="1" type="ORF">HG263_05420</name>
</gene>
<proteinExistence type="predicted"/>
<dbReference type="Proteomes" id="UP000586305">
    <property type="component" value="Unassembled WGS sequence"/>
</dbReference>
<keyword evidence="2" id="KW-1185">Reference proteome</keyword>
<evidence type="ECO:0000313" key="1">
    <source>
        <dbReference type="EMBL" id="NOU49975.1"/>
    </source>
</evidence>